<dbReference type="Proteomes" id="UP000054248">
    <property type="component" value="Unassembled WGS sequence"/>
</dbReference>
<accession>A0A0C3Q575</accession>
<protein>
    <recommendedName>
        <fullName evidence="3">F-box domain-containing protein</fullName>
    </recommendedName>
</protein>
<name>A0A0C3Q575_9AGAM</name>
<reference evidence="1 2" key="1">
    <citation type="submission" date="2014-04" db="EMBL/GenBank/DDBJ databases">
        <authorList>
            <consortium name="DOE Joint Genome Institute"/>
            <person name="Kuo A."/>
            <person name="Girlanda M."/>
            <person name="Perotto S."/>
            <person name="Kohler A."/>
            <person name="Nagy L.G."/>
            <person name="Floudas D."/>
            <person name="Copeland A."/>
            <person name="Barry K.W."/>
            <person name="Cichocki N."/>
            <person name="Veneault-Fourrey C."/>
            <person name="LaButti K."/>
            <person name="Lindquist E.A."/>
            <person name="Lipzen A."/>
            <person name="Lundell T."/>
            <person name="Morin E."/>
            <person name="Murat C."/>
            <person name="Sun H."/>
            <person name="Tunlid A."/>
            <person name="Henrissat B."/>
            <person name="Grigoriev I.V."/>
            <person name="Hibbett D.S."/>
            <person name="Martin F."/>
            <person name="Nordberg H.P."/>
            <person name="Cantor M.N."/>
            <person name="Hua S.X."/>
        </authorList>
    </citation>
    <scope>NUCLEOTIDE SEQUENCE [LARGE SCALE GENOMIC DNA]</scope>
    <source>
        <strain evidence="1 2">MUT 4182</strain>
    </source>
</reference>
<proteinExistence type="predicted"/>
<sequence length="526" mass="59284">MYSKASQSPTSPNPHHKKLLPIETLPIEVFRVIVRLVVQKAPRLSCTDQGSFGVLIHLRLVCTRWAQVIEENPEFWQTLSLYSSEELVRLILKRALDWPLDICGTVRSTSVLNLALRESHRWRSVDVQIDSQPNLDLLLSRPAPLLESLAVQISGHGINNHSPILFNEAAPRLQVVRLTGCPLPWSSSTLCGLRELRICSIRGTIRYTTFLDILKRCPELAYPAVSSTNFELPDARSVRVALHRLRSLELKSLNPSVTQTLVSSIEVPILANCHYAARLEGDDRLEEALSPLFQRLKVLVELSRDLPWTLRMAMGGTARWTKSGWDDSLAGEATLEYQGSNPHGALSIVVTSEPSRHAGIFDYFVGRLATLIPNTIPPSLHFIRLQHAPMDSGSNLLICVERHFPHVREIVIEDTSHQARLRALSRLLIPSAENSRLFHHLSSLTLRAAYHDDWVAWLETWRTREGNSTATEPLQLTTLRVKDGMIGPRKVEVLKALVPNLILEDVKIEWPCDGGWDQRTRWGSSE</sequence>
<dbReference type="OrthoDB" id="3210638at2759"/>
<dbReference type="Gene3D" id="3.80.10.10">
    <property type="entry name" value="Ribonuclease Inhibitor"/>
    <property type="match status" value="1"/>
</dbReference>
<reference evidence="2" key="2">
    <citation type="submission" date="2015-01" db="EMBL/GenBank/DDBJ databases">
        <title>Evolutionary Origins and Diversification of the Mycorrhizal Mutualists.</title>
        <authorList>
            <consortium name="DOE Joint Genome Institute"/>
            <consortium name="Mycorrhizal Genomics Consortium"/>
            <person name="Kohler A."/>
            <person name="Kuo A."/>
            <person name="Nagy L.G."/>
            <person name="Floudas D."/>
            <person name="Copeland A."/>
            <person name="Barry K.W."/>
            <person name="Cichocki N."/>
            <person name="Veneault-Fourrey C."/>
            <person name="LaButti K."/>
            <person name="Lindquist E.A."/>
            <person name="Lipzen A."/>
            <person name="Lundell T."/>
            <person name="Morin E."/>
            <person name="Murat C."/>
            <person name="Riley R."/>
            <person name="Ohm R."/>
            <person name="Sun H."/>
            <person name="Tunlid A."/>
            <person name="Henrissat B."/>
            <person name="Grigoriev I.V."/>
            <person name="Hibbett D.S."/>
            <person name="Martin F."/>
        </authorList>
    </citation>
    <scope>NUCLEOTIDE SEQUENCE [LARGE SCALE GENOMIC DNA]</scope>
    <source>
        <strain evidence="2">MUT 4182</strain>
    </source>
</reference>
<evidence type="ECO:0000313" key="2">
    <source>
        <dbReference type="Proteomes" id="UP000054248"/>
    </source>
</evidence>
<keyword evidence="2" id="KW-1185">Reference proteome</keyword>
<gene>
    <name evidence="1" type="ORF">M407DRAFT_32194</name>
</gene>
<dbReference type="EMBL" id="KN823310">
    <property type="protein sequence ID" value="KIO18134.1"/>
    <property type="molecule type" value="Genomic_DNA"/>
</dbReference>
<evidence type="ECO:0008006" key="3">
    <source>
        <dbReference type="Google" id="ProtNLM"/>
    </source>
</evidence>
<evidence type="ECO:0000313" key="1">
    <source>
        <dbReference type="EMBL" id="KIO18134.1"/>
    </source>
</evidence>
<organism evidence="1 2">
    <name type="scientific">Tulasnella calospora MUT 4182</name>
    <dbReference type="NCBI Taxonomy" id="1051891"/>
    <lineage>
        <taxon>Eukaryota</taxon>
        <taxon>Fungi</taxon>
        <taxon>Dikarya</taxon>
        <taxon>Basidiomycota</taxon>
        <taxon>Agaricomycotina</taxon>
        <taxon>Agaricomycetes</taxon>
        <taxon>Cantharellales</taxon>
        <taxon>Tulasnellaceae</taxon>
        <taxon>Tulasnella</taxon>
    </lineage>
</organism>
<dbReference type="STRING" id="1051891.A0A0C3Q575"/>
<dbReference type="HOGENOM" id="CLU_039215_0_0_1"/>
<dbReference type="AlphaFoldDB" id="A0A0C3Q575"/>
<dbReference type="InterPro" id="IPR032675">
    <property type="entry name" value="LRR_dom_sf"/>
</dbReference>